<dbReference type="AlphaFoldDB" id="A0A090M719"/>
<organism evidence="1 2">
    <name type="scientific">Ostreococcus tauri</name>
    <name type="common">Marine green alga</name>
    <dbReference type="NCBI Taxonomy" id="70448"/>
    <lineage>
        <taxon>Eukaryota</taxon>
        <taxon>Viridiplantae</taxon>
        <taxon>Chlorophyta</taxon>
        <taxon>Mamiellophyceae</taxon>
        <taxon>Mamiellales</taxon>
        <taxon>Bathycoccaceae</taxon>
        <taxon>Ostreococcus</taxon>
    </lineage>
</organism>
<dbReference type="GeneID" id="34945570"/>
<dbReference type="Proteomes" id="UP000009170">
    <property type="component" value="Unassembled WGS sequence"/>
</dbReference>
<proteinExistence type="predicted"/>
<dbReference type="KEGG" id="ota:OT_ostta02g00040"/>
<protein>
    <submittedName>
        <fullName evidence="1">Glycosyltransferase AER61, uncharacterized</fullName>
    </submittedName>
</protein>
<sequence length="431" mass="48764">MPQHSENCPAEKHVGTANLETFNIRQLTTCRRVLHAHALDTADIEPFTAWVTSAMRSQSPSTPRASVESRTDVSLKFTLGSLLDFKDLRDENEQCDHELSGAVVVHRDWWFTAHAHFIYEHLPVIAWLRSVLSSVLSSGLASTKALLLDDISSNREFMEFFDAEFAARILWVKRDSTVCIRGTIFYPVYKHDFFDFKGNSESKYETANWTPNSLEGRPTGAPRAFGHPIFIELARNWILERSEALNLTQNESVALYYVRGASAGNGRKMNEQNEQQLVHSLTTKLKACGRPEKVVVYDGQHEDGAPMSQKEQFLLFRSASLFVGPHGGAFAMILFMPHLRNDEITSCLSRPQVVEYIAGPRSAQVQWAFASYYSLYFAPSWVEYHIIQFTSNSTASETYVDMDEWEVASRAIFASHKCPSTKAEEEIAKTL</sequence>
<dbReference type="RefSeq" id="XP_022840656.1">
    <property type="nucleotide sequence ID" value="XM_022984957.1"/>
</dbReference>
<evidence type="ECO:0000313" key="1">
    <source>
        <dbReference type="EMBL" id="CEG00897.1"/>
    </source>
</evidence>
<comment type="caution">
    <text evidence="1">The sequence shown here is derived from an EMBL/GenBank/DDBJ whole genome shotgun (WGS) entry which is preliminary data.</text>
</comment>
<dbReference type="EMBL" id="CAID01000002">
    <property type="protein sequence ID" value="CEG00897.1"/>
    <property type="molecule type" value="Genomic_DNA"/>
</dbReference>
<dbReference type="OrthoDB" id="421289at2759"/>
<reference evidence="1 2" key="2">
    <citation type="journal article" date="2014" name="BMC Genomics">
        <title>An improved genome of the model marine alga Ostreococcus tauri unfolds by assessing Illumina de novo assemblies.</title>
        <authorList>
            <person name="Blanc-Mathieu R."/>
            <person name="Verhelst B."/>
            <person name="Derelle E."/>
            <person name="Rombauts S."/>
            <person name="Bouget F.Y."/>
            <person name="Carre I."/>
            <person name="Chateau A."/>
            <person name="Eyre-Walker A."/>
            <person name="Grimsley N."/>
            <person name="Moreau H."/>
            <person name="Piegu B."/>
            <person name="Rivals E."/>
            <person name="Schackwitz W."/>
            <person name="Van de Peer Y."/>
            <person name="Piganeau G."/>
        </authorList>
    </citation>
    <scope>NUCLEOTIDE SEQUENCE [LARGE SCALE GENOMIC DNA]</scope>
    <source>
        <strain evidence="2">OTTH 0595 / CCAP 157/2 / RCC745</strain>
    </source>
</reference>
<gene>
    <name evidence="1" type="ORF">OT_ostta02g00040</name>
</gene>
<keyword evidence="2" id="KW-1185">Reference proteome</keyword>
<reference evidence="2" key="1">
    <citation type="journal article" date="2006" name="Proc. Natl. Acad. Sci. U.S.A.">
        <title>Genome analysis of the smallest free-living eukaryote Ostreococcus tauri unveils many unique features.</title>
        <authorList>
            <person name="Derelle E."/>
            <person name="Ferraz C."/>
            <person name="Rombauts S."/>
            <person name="Rouze P."/>
            <person name="Worden A.Z."/>
            <person name="Robbens S."/>
            <person name="Partensky F."/>
            <person name="Degroeve S."/>
            <person name="Echeynie S."/>
            <person name="Cooke R."/>
            <person name="Saeys Y."/>
            <person name="Wuyts J."/>
            <person name="Jabbari K."/>
            <person name="Bowler C."/>
            <person name="Panaud O."/>
            <person name="Piegu B."/>
            <person name="Ball S.G."/>
            <person name="Ral J.-P."/>
            <person name="Bouget F.-Y."/>
            <person name="Piganeau G."/>
            <person name="De Baets B."/>
            <person name="Picard A."/>
            <person name="Delseny M."/>
            <person name="Demaille J."/>
            <person name="Van de Peer Y."/>
            <person name="Moreau H."/>
        </authorList>
    </citation>
    <scope>NUCLEOTIDE SEQUENCE [LARGE SCALE GENOMIC DNA]</scope>
    <source>
        <strain evidence="2">OTTH 0595 / CCAP 157/2 / RCC745</strain>
    </source>
</reference>
<name>A0A090M719_OSTTA</name>
<accession>A0A090M719</accession>
<evidence type="ECO:0000313" key="2">
    <source>
        <dbReference type="Proteomes" id="UP000009170"/>
    </source>
</evidence>
<dbReference type="InParanoid" id="A0A090M719"/>